<accession>A0ABV6Z5I1</accession>
<organism evidence="2 3">
    <name type="scientific">candidate division CSSED10-310 bacterium</name>
    <dbReference type="NCBI Taxonomy" id="2855610"/>
    <lineage>
        <taxon>Bacteria</taxon>
        <taxon>Bacteria division CSSED10-310</taxon>
    </lineage>
</organism>
<protein>
    <recommendedName>
        <fullName evidence="4">AsmA domain-containing protein</fullName>
    </recommendedName>
</protein>
<keyword evidence="1" id="KW-1133">Transmembrane helix</keyword>
<keyword evidence="3" id="KW-1185">Reference proteome</keyword>
<dbReference type="InterPro" id="IPR052894">
    <property type="entry name" value="AsmA-related"/>
</dbReference>
<evidence type="ECO:0000313" key="3">
    <source>
        <dbReference type="Proteomes" id="UP001594351"/>
    </source>
</evidence>
<feature type="transmembrane region" description="Helical" evidence="1">
    <location>
        <begin position="16"/>
        <end position="38"/>
    </location>
</feature>
<dbReference type="InterPro" id="IPR008023">
    <property type="entry name" value="DUF748"/>
</dbReference>
<proteinExistence type="predicted"/>
<dbReference type="Pfam" id="PF05359">
    <property type="entry name" value="DUF748"/>
    <property type="match status" value="1"/>
</dbReference>
<gene>
    <name evidence="2" type="ORF">ACFL27_26250</name>
</gene>
<reference evidence="2 3" key="1">
    <citation type="submission" date="2024-09" db="EMBL/GenBank/DDBJ databases">
        <title>Laminarin stimulates single cell rates of sulfate reduction while oxygen inhibits transcriptomic activity in coastal marine sediment.</title>
        <authorList>
            <person name="Lindsay M."/>
            <person name="Orcutt B."/>
            <person name="Emerson D."/>
            <person name="Stepanauskas R."/>
            <person name="D'Angelo T."/>
        </authorList>
    </citation>
    <scope>NUCLEOTIDE SEQUENCE [LARGE SCALE GENOMIC DNA]</scope>
    <source>
        <strain evidence="2">SAG AM-311-K15</strain>
    </source>
</reference>
<dbReference type="EMBL" id="JBHPBY010000577">
    <property type="protein sequence ID" value="MFC1853701.1"/>
    <property type="molecule type" value="Genomic_DNA"/>
</dbReference>
<feature type="non-terminal residue" evidence="2">
    <location>
        <position position="1078"/>
    </location>
</feature>
<dbReference type="PANTHER" id="PTHR30441:SF4">
    <property type="entry name" value="PROTEIN ASMA"/>
    <property type="match status" value="1"/>
</dbReference>
<dbReference type="Proteomes" id="UP001594351">
    <property type="component" value="Unassembled WGS sequence"/>
</dbReference>
<evidence type="ECO:0008006" key="4">
    <source>
        <dbReference type="Google" id="ProtNLM"/>
    </source>
</evidence>
<comment type="caution">
    <text evidence="2">The sequence shown here is derived from an EMBL/GenBank/DDBJ whole genome shotgun (WGS) entry which is preliminary data.</text>
</comment>
<sequence>MNSFVSLGMKKKQKKIAIGIGIAIGIVFVILLGVIFFIKTNYGQRLIQTKVNSFIVGSITWEELQFSLLRGKVDLTQFVIKDRADKDLVGFERFSADVAWLTLLKGDITVDSLILSNPWGDLIQDQEGAINVLKALAPAEPGLPEPVEEPVPQVEGKFGFNVIIKELRLEQGRFSYQQLRDKLQTALKNIRLNVSGNLLQKSAQLSLQVEQGNVASPAFHAEVTPFSLQAQLVQGDLTDLKLTVNTPSSSVKLFGKVLHLLEKPLLDLHLDLVLDLPEVRDFLHLKPSYTGRITSRIDILESLDSPTITARLDYAGGHIHDYAIDQIDVDLSLEDRMVAITNVLLKLASGELNLAGQADLKSAFPQGFMDQTKNMEAIAYQLELKQKNLHFHELLENDDVQGVADADISVSGKGIKQPEAQLTAWLQINRFLKGQSSKPVDLTLDTEAHIAGEQIELQSMTLNAGDINLKAEGRYHLSTADMLAELQLEVPDLAVLDSFGIQGPQGTVSLTTSISGSRKNPVADIDLQGAKLAYQETTIGTVRLKGNLDNEGTFHLSTLSLDNNGSNISGQGTIHVLNPSLQFDAQLPLNMALHLKNVQPSHFLNKDTITGLFDGSLTFAGALNNLQATVKFNGQNLATAAAKIGDLTLLAHLADGKVNLDHLQVNNRESGLRLTAHSQLFQPRTLKLNDDPPLKLELRADTLLLKDFIEDYNGSVSLAADVTGSIKNLLGKVTLQGTKLDVGVQKLEAVELHSQIKGDVITLESLNIILIPGETIVAQGWYNLNKTYRLALKSEGFSLQNIDAIKEKGQGYVQMDIASSGSLDAPQLEGELEIDRIRLKDQRIGDFKVKLSIHEQIARLTGNLDFELLSEFNLNTYDFSAALLFNETDLAPYFKVAGQNELNGILTGKIETSGNINKIDQLVARANFSKLDVFFKQDQLIASRTLDIAFTDQKINIVGFDLNLSDEGYLRLKGTGDLSGPLNFDLECKIPLTMASYFVEDIPDFKGSAFLTSEVRGTSSQPDLNSELRLNKVGFTVPDSAQSLHDLDCKIQMTPEAITISQFEGLLDTGRFQATGNV</sequence>
<name>A0ABV6Z5I1_UNCC1</name>
<keyword evidence="1" id="KW-0812">Transmembrane</keyword>
<dbReference type="PANTHER" id="PTHR30441">
    <property type="entry name" value="DUF748 DOMAIN-CONTAINING PROTEIN"/>
    <property type="match status" value="1"/>
</dbReference>
<evidence type="ECO:0000256" key="1">
    <source>
        <dbReference type="SAM" id="Phobius"/>
    </source>
</evidence>
<keyword evidence="1" id="KW-0472">Membrane</keyword>
<evidence type="ECO:0000313" key="2">
    <source>
        <dbReference type="EMBL" id="MFC1853701.1"/>
    </source>
</evidence>